<keyword evidence="1" id="KW-0175">Coiled coil</keyword>
<organism evidence="2">
    <name type="scientific">hydrothermal vent metagenome</name>
    <dbReference type="NCBI Taxonomy" id="652676"/>
    <lineage>
        <taxon>unclassified sequences</taxon>
        <taxon>metagenomes</taxon>
        <taxon>ecological metagenomes</taxon>
    </lineage>
</organism>
<protein>
    <submittedName>
        <fullName evidence="2">Uncharacterized protein</fullName>
    </submittedName>
</protein>
<name>A0A3B1DGK6_9ZZZZ</name>
<accession>A0A3B1DGK6</accession>
<proteinExistence type="predicted"/>
<feature type="coiled-coil region" evidence="1">
    <location>
        <begin position="434"/>
        <end position="496"/>
    </location>
</feature>
<dbReference type="AlphaFoldDB" id="A0A3B1DGK6"/>
<gene>
    <name evidence="2" type="ORF">MNBD_UNCLBAC01-950</name>
</gene>
<sequence>MNNTIYQSRTSFIYRMLSTFIAFTFLFTTLTPPTQAQAVLNLPIPGTMITPTAGYTPTIIRGLTIHPDNALAFDFIVDKGDENLEGEVFNEKARDLIKYFLAGLTVPKDEMWVNLSPYEQDRIIPNGFGDTKMGRDMLAQDYMLKQLTASLMYPEDELGKKFWNRVYTKAQEQFGTTEIPVNTFNKVWIVPQKAVVYEKDASVFVVDSYLKVMLEEDYVALNENIGNAQFGLDSLEQEDVESVSAISSSVVREILIPEIEREVNEGKTFANLRQIFNSIILAEWYKENLKESLLGQVYVDQHKTKGVDTEDKDVNQKIYEQYVEAFKKGVYNYIKEDVDSERQEIIPRKYFSGGVAASALSVTPVATSSPATQKMLMVIDSETQIVSVGSILAENIDQKSETALTQAANDDHYALASSPVSILEKEKNFYLEWIAKAKEEVLEEEQSLDHFSEKNENDDFSKRWYWKHREGAQYKLDRAKESLESAEEGLAKINEVLDHPDRQIEVAGQIVDKRKVIDALQYIEDTLNGKGNIESDKVIKEIFVGKGLLREKKKKIVVLRGGGLAHESLGFHLSIVVNAFIDEIVDEFDVVKVQSVYRERLGLEAEIFDGIPEKAGFTGIQYKWRNTDDRLIGLLEELKGYVQERKIKLNREMDEKRNVIMPRLIEAFKDARVMDSLDITLNTILMLDDQDRLSLLMAIEGKFELELKNKGSEFIGENGTREISVRDIADFVIYKISSSSPIKNQIEIVSEERANGFFSQVYQALKNKNSSHVFSKYLMGYFFGKGKFRNRSIGYWRPKGTELDRKSSWYQSKYGVVFEFIQKKGEVYLVMNRADVTTAAHSWMMGDSDKNRQYEISYDFLKRRVALSVEGLTSERIKQEAENLISSSPMNVEEKNALIVAQEDGYGGINFNTDLINWQIKRDGNGIPLPMNLQPIEDMQIDGFVPVIINVTPVSLPMLLGLNNVACSDDGAGGDVDCRDGVEPMARVEEEV</sequence>
<reference evidence="2" key="1">
    <citation type="submission" date="2018-06" db="EMBL/GenBank/DDBJ databases">
        <authorList>
            <person name="Zhirakovskaya E."/>
        </authorList>
    </citation>
    <scope>NUCLEOTIDE SEQUENCE</scope>
</reference>
<evidence type="ECO:0000313" key="2">
    <source>
        <dbReference type="EMBL" id="VAX35184.1"/>
    </source>
</evidence>
<dbReference type="EMBL" id="UOGJ01000035">
    <property type="protein sequence ID" value="VAX35184.1"/>
    <property type="molecule type" value="Genomic_DNA"/>
</dbReference>
<evidence type="ECO:0000256" key="1">
    <source>
        <dbReference type="SAM" id="Coils"/>
    </source>
</evidence>